<evidence type="ECO:0000256" key="1">
    <source>
        <dbReference type="SAM" id="Phobius"/>
    </source>
</evidence>
<dbReference type="Pfam" id="PF07963">
    <property type="entry name" value="N_methyl"/>
    <property type="match status" value="1"/>
</dbReference>
<evidence type="ECO:0000313" key="2">
    <source>
        <dbReference type="EMBL" id="RFP60521.1"/>
    </source>
</evidence>
<keyword evidence="1" id="KW-1133">Transmembrane helix</keyword>
<dbReference type="AlphaFoldDB" id="A0A372DLR9"/>
<name>A0A372DLR9_9GAMM</name>
<dbReference type="OrthoDB" id="5801210at2"/>
<proteinExistence type="predicted"/>
<gene>
    <name evidence="2" type="ORF">D0Y53_07405</name>
</gene>
<comment type="caution">
    <text evidence="2">The sequence shown here is derived from an EMBL/GenBank/DDBJ whole genome shotgun (WGS) entry which is preliminary data.</text>
</comment>
<evidence type="ECO:0000313" key="3">
    <source>
        <dbReference type="Proteomes" id="UP000262917"/>
    </source>
</evidence>
<dbReference type="PROSITE" id="PS00409">
    <property type="entry name" value="PROKAR_NTER_METHYL"/>
    <property type="match status" value="1"/>
</dbReference>
<reference evidence="2 3" key="1">
    <citation type="submission" date="2018-08" db="EMBL/GenBank/DDBJ databases">
        <title>Lysobacter weifangensis sp. nov., a new member of the family 'Xanthomonadaceae', isolated from soil in a farmland.</title>
        <authorList>
            <person name="Zhao H."/>
        </authorList>
    </citation>
    <scope>NUCLEOTIDE SEQUENCE [LARGE SCALE GENOMIC DNA]</scope>
    <source>
        <strain evidence="2 3">WF-2</strain>
    </source>
</reference>
<dbReference type="InterPro" id="IPR012902">
    <property type="entry name" value="N_methyl_site"/>
</dbReference>
<keyword evidence="3" id="KW-1185">Reference proteome</keyword>
<feature type="transmembrane region" description="Helical" evidence="1">
    <location>
        <begin position="53"/>
        <end position="74"/>
    </location>
</feature>
<dbReference type="Proteomes" id="UP000262917">
    <property type="component" value="Unassembled WGS sequence"/>
</dbReference>
<dbReference type="NCBIfam" id="TIGR02532">
    <property type="entry name" value="IV_pilin_GFxxxE"/>
    <property type="match status" value="1"/>
</dbReference>
<organism evidence="2 3">
    <name type="scientific">Cognatiluteimonas weifangensis</name>
    <dbReference type="NCBI Taxonomy" id="2303539"/>
    <lineage>
        <taxon>Bacteria</taxon>
        <taxon>Pseudomonadati</taxon>
        <taxon>Pseudomonadota</taxon>
        <taxon>Gammaproteobacteria</taxon>
        <taxon>Lysobacterales</taxon>
        <taxon>Lysobacteraceae</taxon>
        <taxon>Cognatiluteimonas</taxon>
    </lineage>
</organism>
<keyword evidence="1" id="KW-0812">Transmembrane</keyword>
<keyword evidence="1" id="KW-0472">Membrane</keyword>
<dbReference type="EMBL" id="QVPD01000006">
    <property type="protein sequence ID" value="RFP60521.1"/>
    <property type="molecule type" value="Genomic_DNA"/>
</dbReference>
<sequence length="254" mass="26789">MFVHGRLRDAGPGNCLGYTGKSRGRACSADRGDGLCNAVAGPSVVRGFTLIEVLLATALLAAGLALAFATLRAATATASRGEAMAARNERMRAVEGFLRARLAATRPVAFGLEADSGLAQRFVGEEERMRFVADLPDYLGRGGPYLHELAVVRDGDALRLTVALAVVQGGAVIEDPQARPPELLADGLGAVRFRYRALDADSRPGPWQPQWRAPEALPLQVEITLRDVDGRAWPPLVVALPLAGSYGAAPGALQ</sequence>
<protein>
    <submittedName>
        <fullName evidence="2">Prepilin-type N-terminal cleavage/methylation domain-containing protein</fullName>
    </submittedName>
</protein>
<accession>A0A372DLR9</accession>